<evidence type="ECO:0000256" key="1">
    <source>
        <dbReference type="SAM" id="Phobius"/>
    </source>
</evidence>
<dbReference type="InterPro" id="IPR009577">
    <property type="entry name" value="Sm_multidrug_ex"/>
</dbReference>
<evidence type="ECO:0008006" key="4">
    <source>
        <dbReference type="Google" id="ProtNLM"/>
    </source>
</evidence>
<dbReference type="EMBL" id="CAKJTJ010000025">
    <property type="protein sequence ID" value="CAG9622685.1"/>
    <property type="molecule type" value="Genomic_DNA"/>
</dbReference>
<keyword evidence="1" id="KW-0472">Membrane</keyword>
<keyword evidence="1" id="KW-1133">Transmembrane helix</keyword>
<protein>
    <recommendedName>
        <fullName evidence="4">Small multi-drug export protein</fullName>
    </recommendedName>
</protein>
<feature type="transmembrane region" description="Helical" evidence="1">
    <location>
        <begin position="134"/>
        <end position="157"/>
    </location>
</feature>
<accession>A0ABM8YRR4</accession>
<dbReference type="Pfam" id="PF06695">
    <property type="entry name" value="Sm_multidrug_ex"/>
    <property type="match status" value="1"/>
</dbReference>
<name>A0ABM8YRR4_9BACI</name>
<evidence type="ECO:0000313" key="3">
    <source>
        <dbReference type="Proteomes" id="UP000789833"/>
    </source>
</evidence>
<feature type="transmembrane region" description="Helical" evidence="1">
    <location>
        <begin position="21"/>
        <end position="44"/>
    </location>
</feature>
<organism evidence="2 3">
    <name type="scientific">Sutcliffiella rhizosphaerae</name>
    <dbReference type="NCBI Taxonomy" id="2880967"/>
    <lineage>
        <taxon>Bacteria</taxon>
        <taxon>Bacillati</taxon>
        <taxon>Bacillota</taxon>
        <taxon>Bacilli</taxon>
        <taxon>Bacillales</taxon>
        <taxon>Bacillaceae</taxon>
        <taxon>Sutcliffiella</taxon>
    </lineage>
</organism>
<dbReference type="Proteomes" id="UP000789833">
    <property type="component" value="Unassembled WGS sequence"/>
</dbReference>
<reference evidence="2 3" key="1">
    <citation type="submission" date="2021-10" db="EMBL/GenBank/DDBJ databases">
        <authorList>
            <person name="Criscuolo A."/>
        </authorList>
    </citation>
    <scope>NUCLEOTIDE SEQUENCE [LARGE SCALE GENOMIC DNA]</scope>
    <source>
        <strain evidence="3">CIP 111883</strain>
    </source>
</reference>
<proteinExistence type="predicted"/>
<sequence length="162" mass="17426">MLQDFILYLTEVNTIIKHLGILLIGAVPFLEAFVGAALGAFLGIPLITAAISSMIGNWISIMLIILPFDAILSKVRERKANKEGGFIQNRANKAKEMYNKYGVPGLAILTPLVASGHIAAFTSIAAGANKKKVIFWHTVSIIIWGVLGAAFGHYIGLDYTIG</sequence>
<keyword evidence="1" id="KW-0812">Transmembrane</keyword>
<feature type="transmembrane region" description="Helical" evidence="1">
    <location>
        <begin position="103"/>
        <end position="128"/>
    </location>
</feature>
<dbReference type="RefSeq" id="WP_230503455.1">
    <property type="nucleotide sequence ID" value="NZ_CAKJTJ010000025.1"/>
</dbReference>
<feature type="transmembrane region" description="Helical" evidence="1">
    <location>
        <begin position="50"/>
        <end position="72"/>
    </location>
</feature>
<keyword evidence="3" id="KW-1185">Reference proteome</keyword>
<evidence type="ECO:0000313" key="2">
    <source>
        <dbReference type="EMBL" id="CAG9622685.1"/>
    </source>
</evidence>
<comment type="caution">
    <text evidence="2">The sequence shown here is derived from an EMBL/GenBank/DDBJ whole genome shotgun (WGS) entry which is preliminary data.</text>
</comment>
<gene>
    <name evidence="2" type="ORF">BACCIP111883_03476</name>
</gene>